<evidence type="ECO:0000313" key="2">
    <source>
        <dbReference type="EMBL" id="KAK3084488.1"/>
    </source>
</evidence>
<dbReference type="Gene3D" id="3.30.420.10">
    <property type="entry name" value="Ribonuclease H-like superfamily/Ribonuclease H"/>
    <property type="match status" value="1"/>
</dbReference>
<gene>
    <name evidence="2" type="ORF">FSP39_014299</name>
</gene>
<dbReference type="InterPro" id="IPR012337">
    <property type="entry name" value="RNaseH-like_sf"/>
</dbReference>
<dbReference type="SUPFAM" id="SSF53098">
    <property type="entry name" value="Ribonuclease H-like"/>
    <property type="match status" value="1"/>
</dbReference>
<name>A0AA89BVW2_PINIB</name>
<dbReference type="InterPro" id="IPR036397">
    <property type="entry name" value="RNaseH_sf"/>
</dbReference>
<dbReference type="AlphaFoldDB" id="A0AA89BVW2"/>
<sequence length="157" mass="17682">MAPLPEIRFKEPLRAFARCAVDYGGPFVTAQGRGKRREKRYLCLFTCLTTRALHLEVAFGLDTDSFLNAFFVMVNRRGLPLEIMSDNGTNCVGANRELRDLVKQLDGDKIAQQTSNRGIKWHFNPPLAPHFGGGSRNDDKSCKKSDTCYTTESGFFR</sequence>
<reference evidence="2" key="1">
    <citation type="submission" date="2019-08" db="EMBL/GenBank/DDBJ databases">
        <title>The improved chromosome-level genome for the pearl oyster Pinctada fucata martensii using PacBio sequencing and Hi-C.</title>
        <authorList>
            <person name="Zheng Z."/>
        </authorList>
    </citation>
    <scope>NUCLEOTIDE SEQUENCE</scope>
    <source>
        <strain evidence="2">ZZ-2019</strain>
        <tissue evidence="2">Adductor muscle</tissue>
    </source>
</reference>
<evidence type="ECO:0000313" key="3">
    <source>
        <dbReference type="Proteomes" id="UP001186944"/>
    </source>
</evidence>
<accession>A0AA89BVW2</accession>
<feature type="region of interest" description="Disordered" evidence="1">
    <location>
        <begin position="132"/>
        <end position="157"/>
    </location>
</feature>
<feature type="compositionally biased region" description="Basic and acidic residues" evidence="1">
    <location>
        <begin position="136"/>
        <end position="146"/>
    </location>
</feature>
<evidence type="ECO:0000256" key="1">
    <source>
        <dbReference type="SAM" id="MobiDB-lite"/>
    </source>
</evidence>
<evidence type="ECO:0008006" key="4">
    <source>
        <dbReference type="Google" id="ProtNLM"/>
    </source>
</evidence>
<dbReference type="PANTHER" id="PTHR47331:SF1">
    <property type="entry name" value="GAG-LIKE PROTEIN"/>
    <property type="match status" value="1"/>
</dbReference>
<dbReference type="GO" id="GO:0003676">
    <property type="term" value="F:nucleic acid binding"/>
    <property type="evidence" value="ECO:0007669"/>
    <property type="project" value="InterPro"/>
</dbReference>
<comment type="caution">
    <text evidence="2">The sequence shown here is derived from an EMBL/GenBank/DDBJ whole genome shotgun (WGS) entry which is preliminary data.</text>
</comment>
<protein>
    <recommendedName>
        <fullName evidence="4">Integrase catalytic domain-containing protein</fullName>
    </recommendedName>
</protein>
<proteinExistence type="predicted"/>
<dbReference type="EMBL" id="VSWD01000013">
    <property type="protein sequence ID" value="KAK3084488.1"/>
    <property type="molecule type" value="Genomic_DNA"/>
</dbReference>
<feature type="compositionally biased region" description="Polar residues" evidence="1">
    <location>
        <begin position="147"/>
        <end position="157"/>
    </location>
</feature>
<organism evidence="2 3">
    <name type="scientific">Pinctada imbricata</name>
    <name type="common">Atlantic pearl-oyster</name>
    <name type="synonym">Pinctada martensii</name>
    <dbReference type="NCBI Taxonomy" id="66713"/>
    <lineage>
        <taxon>Eukaryota</taxon>
        <taxon>Metazoa</taxon>
        <taxon>Spiralia</taxon>
        <taxon>Lophotrochozoa</taxon>
        <taxon>Mollusca</taxon>
        <taxon>Bivalvia</taxon>
        <taxon>Autobranchia</taxon>
        <taxon>Pteriomorphia</taxon>
        <taxon>Pterioida</taxon>
        <taxon>Pterioidea</taxon>
        <taxon>Pteriidae</taxon>
        <taxon>Pinctada</taxon>
    </lineage>
</organism>
<dbReference type="Proteomes" id="UP001186944">
    <property type="component" value="Unassembled WGS sequence"/>
</dbReference>
<dbReference type="PANTHER" id="PTHR47331">
    <property type="entry name" value="PHD-TYPE DOMAIN-CONTAINING PROTEIN"/>
    <property type="match status" value="1"/>
</dbReference>
<keyword evidence="3" id="KW-1185">Reference proteome</keyword>